<reference evidence="2 3" key="1">
    <citation type="submission" date="2014-06" db="EMBL/GenBank/DDBJ databases">
        <authorList>
            <person name="Swart Estienne"/>
        </authorList>
    </citation>
    <scope>NUCLEOTIDE SEQUENCE [LARGE SCALE GENOMIC DNA]</scope>
    <source>
        <strain evidence="2 3">130c</strain>
    </source>
</reference>
<gene>
    <name evidence="2" type="primary">Contig4948.g5288</name>
    <name evidence="2" type="ORF">STYLEM_5754</name>
</gene>
<protein>
    <submittedName>
        <fullName evidence="2">Uncharacterized protein</fullName>
    </submittedName>
</protein>
<accession>A0A078A7N2</accession>
<evidence type="ECO:0000313" key="2">
    <source>
        <dbReference type="EMBL" id="CDW76791.1"/>
    </source>
</evidence>
<name>A0A078A7N2_STYLE</name>
<dbReference type="AlphaFoldDB" id="A0A078A7N2"/>
<proteinExistence type="predicted"/>
<organism evidence="2 3">
    <name type="scientific">Stylonychia lemnae</name>
    <name type="common">Ciliate</name>
    <dbReference type="NCBI Taxonomy" id="5949"/>
    <lineage>
        <taxon>Eukaryota</taxon>
        <taxon>Sar</taxon>
        <taxon>Alveolata</taxon>
        <taxon>Ciliophora</taxon>
        <taxon>Intramacronucleata</taxon>
        <taxon>Spirotrichea</taxon>
        <taxon>Stichotrichia</taxon>
        <taxon>Sporadotrichida</taxon>
        <taxon>Oxytrichidae</taxon>
        <taxon>Stylonychinae</taxon>
        <taxon>Stylonychia</taxon>
    </lineage>
</organism>
<evidence type="ECO:0000256" key="1">
    <source>
        <dbReference type="SAM" id="MobiDB-lite"/>
    </source>
</evidence>
<evidence type="ECO:0000313" key="3">
    <source>
        <dbReference type="Proteomes" id="UP000039865"/>
    </source>
</evidence>
<dbReference type="Proteomes" id="UP000039865">
    <property type="component" value="Unassembled WGS sequence"/>
</dbReference>
<dbReference type="InParanoid" id="A0A078A7N2"/>
<dbReference type="EMBL" id="CCKQ01005542">
    <property type="protein sequence ID" value="CDW76791.1"/>
    <property type="molecule type" value="Genomic_DNA"/>
</dbReference>
<keyword evidence="3" id="KW-1185">Reference proteome</keyword>
<sequence>MQIQSKEDLFHQQQLYQRSYKTHNGFKIQLLNKRLENLRKPSPEPEKKQLYINKLSDQQIQKILNLTNIRQPHLNNLYNNNDIIHNINPLENIDENAINERDDVELGFSNTIIQIHPTLKHSGSRYTKVQKNKIASPPCRYLSNLRNKQKLRLNEDSASILKTHIYQNNTSKHAQSKSFMPIREMLQNIENTSRTQGELNEIMLNQQSTVLLSPKGQNDSKEKQFSPREFSSNIKLLSKDNSQSFTQSRDVLEKPIQFYQREIKKNSLKPKRYSSNPNAAKKINKTLLQNIQLDQDSTLQSTDDLQQRQNSLNQNLPSIQVKERYVNFDSNHMIKAKLRIKKQSEKEKEMLVDSFINASNLPQVSNTRTNAIKFISNQKFKIHMQNQLQNHNQIPQQFQQNQQQKQELVPKISQAKKTIVRYERLNDTQKEFNQSVQITDDQSQFNN</sequence>
<feature type="region of interest" description="Disordered" evidence="1">
    <location>
        <begin position="213"/>
        <end position="232"/>
    </location>
</feature>